<dbReference type="EMBL" id="JAERUA010000003">
    <property type="protein sequence ID" value="KAI1901926.1"/>
    <property type="molecule type" value="Genomic_DNA"/>
</dbReference>
<dbReference type="PANTHER" id="PTHR31958">
    <property type="entry name" value="COILED-COIL DOMAIN-CONTAINING PROTEIN 127"/>
    <property type="match status" value="1"/>
</dbReference>
<keyword evidence="1" id="KW-0175">Coiled coil</keyword>
<evidence type="ECO:0008006" key="4">
    <source>
        <dbReference type="Google" id="ProtNLM"/>
    </source>
</evidence>
<accession>A0A8T3E0Z5</accession>
<dbReference type="AlphaFoldDB" id="A0A8T3E0Z5"/>
<dbReference type="InterPro" id="IPR034607">
    <property type="entry name" value="CCDC127"/>
</dbReference>
<dbReference type="OrthoDB" id="10064762at2759"/>
<evidence type="ECO:0000313" key="3">
    <source>
        <dbReference type="Proteomes" id="UP000829720"/>
    </source>
</evidence>
<evidence type="ECO:0000313" key="2">
    <source>
        <dbReference type="EMBL" id="KAI1901926.1"/>
    </source>
</evidence>
<keyword evidence="3" id="KW-1185">Reference proteome</keyword>
<proteinExistence type="predicted"/>
<evidence type="ECO:0000256" key="1">
    <source>
        <dbReference type="SAM" id="Coils"/>
    </source>
</evidence>
<feature type="coiled-coil region" evidence="1">
    <location>
        <begin position="101"/>
        <end position="160"/>
    </location>
</feature>
<reference evidence="2" key="1">
    <citation type="submission" date="2021-01" db="EMBL/GenBank/DDBJ databases">
        <authorList>
            <person name="Zahm M."/>
            <person name="Roques C."/>
            <person name="Cabau C."/>
            <person name="Klopp C."/>
            <person name="Donnadieu C."/>
            <person name="Jouanno E."/>
            <person name="Lampietro C."/>
            <person name="Louis A."/>
            <person name="Herpin A."/>
            <person name="Echchiki A."/>
            <person name="Berthelot C."/>
            <person name="Parey E."/>
            <person name="Roest-Crollius H."/>
            <person name="Braasch I."/>
            <person name="Postlethwait J."/>
            <person name="Bobe J."/>
            <person name="Montfort J."/>
            <person name="Bouchez O."/>
            <person name="Begum T."/>
            <person name="Mejri S."/>
            <person name="Adams A."/>
            <person name="Chen W.-J."/>
            <person name="Guiguen Y."/>
        </authorList>
    </citation>
    <scope>NUCLEOTIDE SEQUENCE</scope>
    <source>
        <tissue evidence="2">Blood</tissue>
    </source>
</reference>
<protein>
    <recommendedName>
        <fullName evidence="4">Coiled-coil domain-containing protein 127</fullName>
    </recommendedName>
</protein>
<organism evidence="2 3">
    <name type="scientific">Albula goreensis</name>
    <dbReference type="NCBI Taxonomy" id="1534307"/>
    <lineage>
        <taxon>Eukaryota</taxon>
        <taxon>Metazoa</taxon>
        <taxon>Chordata</taxon>
        <taxon>Craniata</taxon>
        <taxon>Vertebrata</taxon>
        <taxon>Euteleostomi</taxon>
        <taxon>Actinopterygii</taxon>
        <taxon>Neopterygii</taxon>
        <taxon>Teleostei</taxon>
        <taxon>Albuliformes</taxon>
        <taxon>Albulidae</taxon>
        <taxon>Albula</taxon>
    </lineage>
</organism>
<sequence length="291" mass="34358">MFNLHPVTNTFHKTLCNAYCPVEGSSAENCQAWFIPRPDQRGDGDGNKWNYALLVPMLGLAAFRWIWSRESQKQIQEVKSRYDKDMKAISKDLEMKYRETLTENRRTVAHLELELEKERQRVQGYRQALASQSQQLLEERQKLQWERKTMEKEKEQLLQSGSIGALLQGALEKESEWQRKAMSILREFQEELVERQNAFCSILIPREHRLEIEKNLLVRAAKEPLAAELSMEADLKDIFKKDRHCADLLNTDKRRNGSLMWLYLRYWEQQVNLQKHKRAEAALLKPQSDLK</sequence>
<dbReference type="Proteomes" id="UP000829720">
    <property type="component" value="Unassembled WGS sequence"/>
</dbReference>
<comment type="caution">
    <text evidence="2">The sequence shown here is derived from an EMBL/GenBank/DDBJ whole genome shotgun (WGS) entry which is preliminary data.</text>
</comment>
<dbReference type="PANTHER" id="PTHR31958:SF2">
    <property type="entry name" value="COILED-COIL DOMAIN-CONTAINING PROTEIN 127"/>
    <property type="match status" value="1"/>
</dbReference>
<name>A0A8T3E0Z5_9TELE</name>
<gene>
    <name evidence="2" type="ORF">AGOR_G00039450</name>
</gene>